<feature type="domain" description="ABC3 transporter permease C-terminal" evidence="7">
    <location>
        <begin position="292"/>
        <end position="405"/>
    </location>
</feature>
<dbReference type="Pfam" id="PF02687">
    <property type="entry name" value="FtsX"/>
    <property type="match status" value="2"/>
</dbReference>
<evidence type="ECO:0000313" key="10">
    <source>
        <dbReference type="Proteomes" id="UP001319080"/>
    </source>
</evidence>
<dbReference type="InterPro" id="IPR003838">
    <property type="entry name" value="ABC3_permease_C"/>
</dbReference>
<dbReference type="PANTHER" id="PTHR30572:SF18">
    <property type="entry name" value="ABC-TYPE MACROLIDE FAMILY EXPORT SYSTEM PERMEASE COMPONENT 2"/>
    <property type="match status" value="1"/>
</dbReference>
<organism evidence="9 10">
    <name type="scientific">Dawidia cretensis</name>
    <dbReference type="NCBI Taxonomy" id="2782350"/>
    <lineage>
        <taxon>Bacteria</taxon>
        <taxon>Pseudomonadati</taxon>
        <taxon>Bacteroidota</taxon>
        <taxon>Cytophagia</taxon>
        <taxon>Cytophagales</taxon>
        <taxon>Chryseotaleaceae</taxon>
        <taxon>Dawidia</taxon>
    </lineage>
</organism>
<feature type="domain" description="MacB-like periplasmic core" evidence="8">
    <location>
        <begin position="20"/>
        <end position="238"/>
    </location>
</feature>
<dbReference type="Pfam" id="PF12704">
    <property type="entry name" value="MacB_PCD"/>
    <property type="match status" value="1"/>
</dbReference>
<feature type="transmembrane region" description="Helical" evidence="6">
    <location>
        <begin position="762"/>
        <end position="785"/>
    </location>
</feature>
<dbReference type="InterPro" id="IPR025857">
    <property type="entry name" value="MacB_PCD"/>
</dbReference>
<feature type="transmembrane region" description="Helical" evidence="6">
    <location>
        <begin position="679"/>
        <end position="704"/>
    </location>
</feature>
<feature type="transmembrane region" description="Helical" evidence="6">
    <location>
        <begin position="332"/>
        <end position="359"/>
    </location>
</feature>
<feature type="transmembrane region" description="Helical" evidence="6">
    <location>
        <begin position="21"/>
        <end position="42"/>
    </location>
</feature>
<dbReference type="Proteomes" id="UP001319080">
    <property type="component" value="Unassembled WGS sequence"/>
</dbReference>
<evidence type="ECO:0000256" key="2">
    <source>
        <dbReference type="ARBA" id="ARBA00022475"/>
    </source>
</evidence>
<evidence type="ECO:0000256" key="6">
    <source>
        <dbReference type="SAM" id="Phobius"/>
    </source>
</evidence>
<comment type="subcellular location">
    <subcellularLocation>
        <location evidence="1">Cell membrane</location>
        <topology evidence="1">Multi-pass membrane protein</topology>
    </subcellularLocation>
</comment>
<feature type="transmembrane region" description="Helical" evidence="6">
    <location>
        <begin position="379"/>
        <end position="406"/>
    </location>
</feature>
<dbReference type="InterPro" id="IPR050250">
    <property type="entry name" value="Macrolide_Exporter_MacB"/>
</dbReference>
<protein>
    <submittedName>
        <fullName evidence="9">ABC transporter permease</fullName>
    </submittedName>
</protein>
<feature type="transmembrane region" description="Helical" evidence="6">
    <location>
        <begin position="731"/>
        <end position="750"/>
    </location>
</feature>
<evidence type="ECO:0000259" key="8">
    <source>
        <dbReference type="Pfam" id="PF12704"/>
    </source>
</evidence>
<keyword evidence="10" id="KW-1185">Reference proteome</keyword>
<accession>A0AAP2E0D1</accession>
<dbReference type="GO" id="GO:0005886">
    <property type="term" value="C:plasma membrane"/>
    <property type="evidence" value="ECO:0007669"/>
    <property type="project" value="UniProtKB-SubCell"/>
</dbReference>
<feature type="domain" description="ABC3 transporter permease C-terminal" evidence="7">
    <location>
        <begin position="682"/>
        <end position="791"/>
    </location>
</feature>
<name>A0AAP2E0D1_9BACT</name>
<keyword evidence="3 6" id="KW-0812">Transmembrane</keyword>
<sequence length="802" mass="88180">MLKNYIKIAIRSLLKFKGYTAINLLGLALGLTAGILILLYVLDEVSFDKFHANLDRLYRVETLFATTESVGKKSYDANGWPIGMKLKDYPEVESVLYAKDASGLLIVHDNQQIQQKLYFASPEFFQILSFPLLKGDPRRALEAPYSIVISEAMEKKYFPGGDALNKTLTLADSLTFAVTGVMKDIPGNSHLQADMVLSFATYPLLNSEFSYEDGWGNINIQNYILLKPGVDAEAFHRKAAGIYQEHAGEELKTWGITASVLFQPVRTLYLTSHTNSIGPLGSLDRLYLVSGIAAFVILLACINFINLTTARSVYRAKEAGLRKVVGSTRSNLIFQFLSESLLLTCCALLVALMLTSMILPAFNFLLHKHYTLAALGSPAVMICIALLVLVVATLSGYYPALVLSGLRPADVLKGKMQYSVRGVQLRRSLVVFQFVISVALVLGTLIVMDQLRYMQEQSLGFTTEEVLIIDASVVRTPNRAVFQTFGDKLRAQAAVSQVSFSNALPGRRGWAGQVAWAAEGRSEDAVTVEYIAVDEHYAAALGLQVIAGNYFDLERTAALKDGLILNERAVAQFGWASPADALGKRIASPSGYPAGEVVGVVRDYHQAGLQHAIGPIVMDYNPHASDLYAIRFRSEDAAQLTATLRALWDEQFAGHTFHYSFLHESFERQYESEQRLAQVFGLFSGVTVLIAVSGLLGLVSFMVVSRTKEIGVRKVLGAGVWSIARLLSREFLALVLLANVIAIPLVWFIGQRWLEGFATRVSLHPAIFVITLIIVAGITIVTISFQTLRAALSNPIDSLRHE</sequence>
<evidence type="ECO:0000256" key="5">
    <source>
        <dbReference type="ARBA" id="ARBA00023136"/>
    </source>
</evidence>
<evidence type="ECO:0000259" key="7">
    <source>
        <dbReference type="Pfam" id="PF02687"/>
    </source>
</evidence>
<feature type="transmembrane region" description="Helical" evidence="6">
    <location>
        <begin position="286"/>
        <end position="307"/>
    </location>
</feature>
<evidence type="ECO:0000313" key="9">
    <source>
        <dbReference type="EMBL" id="MBT1710656.1"/>
    </source>
</evidence>
<gene>
    <name evidence="9" type="ORF">KK062_20615</name>
</gene>
<reference evidence="9 10" key="1">
    <citation type="submission" date="2021-05" db="EMBL/GenBank/DDBJ databases">
        <title>A Polyphasic approach of four new species of the genus Ohtaekwangia: Ohtaekwangia histidinii sp. nov., Ohtaekwangia cretensis sp. nov., Ohtaekwangia indiensis sp. nov., Ohtaekwangia reichenbachii sp. nov. from diverse environment.</title>
        <authorList>
            <person name="Octaviana S."/>
        </authorList>
    </citation>
    <scope>NUCLEOTIDE SEQUENCE [LARGE SCALE GENOMIC DNA]</scope>
    <source>
        <strain evidence="9 10">PWU5</strain>
    </source>
</reference>
<keyword evidence="4 6" id="KW-1133">Transmembrane helix</keyword>
<evidence type="ECO:0000256" key="1">
    <source>
        <dbReference type="ARBA" id="ARBA00004651"/>
    </source>
</evidence>
<keyword evidence="2" id="KW-1003">Cell membrane</keyword>
<comment type="caution">
    <text evidence="9">The sequence shown here is derived from an EMBL/GenBank/DDBJ whole genome shotgun (WGS) entry which is preliminary data.</text>
</comment>
<dbReference type="RefSeq" id="WP_254086231.1">
    <property type="nucleotide sequence ID" value="NZ_JAHESE010000024.1"/>
</dbReference>
<keyword evidence="5 6" id="KW-0472">Membrane</keyword>
<evidence type="ECO:0000256" key="4">
    <source>
        <dbReference type="ARBA" id="ARBA00022989"/>
    </source>
</evidence>
<dbReference type="EMBL" id="JAHESE010000024">
    <property type="protein sequence ID" value="MBT1710656.1"/>
    <property type="molecule type" value="Genomic_DNA"/>
</dbReference>
<proteinExistence type="predicted"/>
<evidence type="ECO:0000256" key="3">
    <source>
        <dbReference type="ARBA" id="ARBA00022692"/>
    </source>
</evidence>
<dbReference type="AlphaFoldDB" id="A0AAP2E0D1"/>
<dbReference type="PANTHER" id="PTHR30572">
    <property type="entry name" value="MEMBRANE COMPONENT OF TRANSPORTER-RELATED"/>
    <property type="match status" value="1"/>
</dbReference>
<dbReference type="GO" id="GO:0022857">
    <property type="term" value="F:transmembrane transporter activity"/>
    <property type="evidence" value="ECO:0007669"/>
    <property type="project" value="TreeGrafter"/>
</dbReference>
<feature type="transmembrane region" description="Helical" evidence="6">
    <location>
        <begin position="427"/>
        <end position="448"/>
    </location>
</feature>